<gene>
    <name evidence="1" type="ORF">D7004_14260</name>
</gene>
<keyword evidence="2" id="KW-1185">Reference proteome</keyword>
<accession>A0A3N0BRJ5</accession>
<evidence type="ECO:0000313" key="1">
    <source>
        <dbReference type="EMBL" id="RNL51679.1"/>
    </source>
</evidence>
<sequence>MPAKQEKTHSMKKYTKPYADGGIFVSLEDFINLLDQAEYASPLYAKLEEIVKTSFPSLTAQLPKEQVALLVKLEEIQEKNLNQSKKDQN</sequence>
<dbReference type="AlphaFoldDB" id="A0A3N0BRJ5"/>
<organism evidence="1 2">
    <name type="scientific">Pedobacter jejuensis</name>
    <dbReference type="NCBI Taxonomy" id="1268550"/>
    <lineage>
        <taxon>Bacteria</taxon>
        <taxon>Pseudomonadati</taxon>
        <taxon>Bacteroidota</taxon>
        <taxon>Sphingobacteriia</taxon>
        <taxon>Sphingobacteriales</taxon>
        <taxon>Sphingobacteriaceae</taxon>
        <taxon>Pedobacter</taxon>
    </lineage>
</organism>
<dbReference type="EMBL" id="RBEE01000034">
    <property type="protein sequence ID" value="RNL51679.1"/>
    <property type="molecule type" value="Genomic_DNA"/>
</dbReference>
<evidence type="ECO:0000313" key="2">
    <source>
        <dbReference type="Proteomes" id="UP000274046"/>
    </source>
</evidence>
<dbReference type="Proteomes" id="UP000274046">
    <property type="component" value="Unassembled WGS sequence"/>
</dbReference>
<reference evidence="1 2" key="1">
    <citation type="submission" date="2018-10" db="EMBL/GenBank/DDBJ databases">
        <title>Genome sequencing of Pedobacter jejuensis TNB23.</title>
        <authorList>
            <person name="Cho Y.-J."/>
            <person name="Cho A."/>
            <person name="Kim O.-S."/>
        </authorList>
    </citation>
    <scope>NUCLEOTIDE SEQUENCE [LARGE SCALE GENOMIC DNA]</scope>
    <source>
        <strain evidence="1 2">TNB23</strain>
    </source>
</reference>
<protein>
    <submittedName>
        <fullName evidence="1">Uncharacterized protein</fullName>
    </submittedName>
</protein>
<proteinExistence type="predicted"/>
<name>A0A3N0BRJ5_9SPHI</name>
<comment type="caution">
    <text evidence="1">The sequence shown here is derived from an EMBL/GenBank/DDBJ whole genome shotgun (WGS) entry which is preliminary data.</text>
</comment>